<dbReference type="AlphaFoldDB" id="A0A8U8C1Q0"/>
<organism evidence="1 2">
    <name type="scientific">Geospiza parvula</name>
    <name type="common">Small tree-finch</name>
    <name type="synonym">Camarhynchus parvulus</name>
    <dbReference type="NCBI Taxonomy" id="87175"/>
    <lineage>
        <taxon>Eukaryota</taxon>
        <taxon>Metazoa</taxon>
        <taxon>Chordata</taxon>
        <taxon>Craniata</taxon>
        <taxon>Vertebrata</taxon>
        <taxon>Euteleostomi</taxon>
        <taxon>Archelosauria</taxon>
        <taxon>Archosauria</taxon>
        <taxon>Dinosauria</taxon>
        <taxon>Saurischia</taxon>
        <taxon>Theropoda</taxon>
        <taxon>Coelurosauria</taxon>
        <taxon>Aves</taxon>
        <taxon>Neognathae</taxon>
        <taxon>Neoaves</taxon>
        <taxon>Telluraves</taxon>
        <taxon>Australaves</taxon>
        <taxon>Passeriformes</taxon>
        <taxon>Thraupidae</taxon>
        <taxon>Camarhynchus</taxon>
    </lineage>
</organism>
<proteinExistence type="predicted"/>
<dbReference type="Gene3D" id="3.10.20.370">
    <property type="match status" value="1"/>
</dbReference>
<accession>A0A8U8C1Q0</accession>
<reference evidence="1" key="2">
    <citation type="submission" date="2025-09" db="UniProtKB">
        <authorList>
            <consortium name="Ensembl"/>
        </authorList>
    </citation>
    <scope>IDENTIFICATION</scope>
</reference>
<evidence type="ECO:0000313" key="2">
    <source>
        <dbReference type="Proteomes" id="UP000694382"/>
    </source>
</evidence>
<sequence>IAYGVLTQEWGGCRKPVAYISKLLDPVARGWPVCIQAVAATAILIEETQKLTLQGKIKILLRCPQYNIY</sequence>
<dbReference type="SUPFAM" id="SSF56672">
    <property type="entry name" value="DNA/RNA polymerases"/>
    <property type="match status" value="1"/>
</dbReference>
<dbReference type="Ensembl" id="ENSCPVT00000027865.1">
    <property type="protein sequence ID" value="ENSCPVP00000026241.1"/>
    <property type="gene ID" value="ENSCPVG00000017411.1"/>
</dbReference>
<evidence type="ECO:0000313" key="1">
    <source>
        <dbReference type="Ensembl" id="ENSCPVP00000026241.1"/>
    </source>
</evidence>
<keyword evidence="2" id="KW-1185">Reference proteome</keyword>
<dbReference type="Proteomes" id="UP000694382">
    <property type="component" value="Unassembled WGS sequence"/>
</dbReference>
<reference evidence="1" key="1">
    <citation type="submission" date="2025-08" db="UniProtKB">
        <authorList>
            <consortium name="Ensembl"/>
        </authorList>
    </citation>
    <scope>IDENTIFICATION</scope>
</reference>
<name>A0A8U8C1Q0_GEOPR</name>
<protein>
    <submittedName>
        <fullName evidence="1">Uncharacterized protein</fullName>
    </submittedName>
</protein>
<dbReference type="InterPro" id="IPR043502">
    <property type="entry name" value="DNA/RNA_pol_sf"/>
</dbReference>